<dbReference type="EMBL" id="CM056810">
    <property type="protein sequence ID" value="KAJ8646419.1"/>
    <property type="molecule type" value="Genomic_DNA"/>
</dbReference>
<name>A0ACC2ML10_PERAE</name>
<comment type="caution">
    <text evidence="1">The sequence shown here is derived from an EMBL/GenBank/DDBJ whole genome shotgun (WGS) entry which is preliminary data.</text>
</comment>
<reference evidence="1 2" key="1">
    <citation type="journal article" date="2022" name="Hortic Res">
        <title>A haplotype resolved chromosomal level avocado genome allows analysis of novel avocado genes.</title>
        <authorList>
            <person name="Nath O."/>
            <person name="Fletcher S.J."/>
            <person name="Hayward A."/>
            <person name="Shaw L.M."/>
            <person name="Masouleh A.K."/>
            <person name="Furtado A."/>
            <person name="Henry R.J."/>
            <person name="Mitter N."/>
        </authorList>
    </citation>
    <scope>NUCLEOTIDE SEQUENCE [LARGE SCALE GENOMIC DNA]</scope>
    <source>
        <strain evidence="2">cv. Hass</strain>
    </source>
</reference>
<proteinExistence type="predicted"/>
<sequence>MAEKEEPLLKKLYYENCPGCRVEKINETQEGLPLKNFFYAWAVVLTAALPISSLFPFLYFMVCVTLQTRDFHIAKRDQDIGFYAGYIGSSFMVGRAMASIFWGIIADRYGRKPVIMIGITSVIIFNTLFGLSTSFWMAISTRFLLGIFSGLFGTIMAYISEVCREEHRAIGISIVSTAWGMGLIVGPGLGGFLAQPADKYPSLFSKNSLFGRFPYFLPCLSISFLASVASVTSYWLPETLHKHNANNKDKCSSDDVLEACAYISDFKESNEETDGRMSTSKQNLFTNWPYMSAMIVYCIFSLHDIAYTEIFSLWAVSDRLYGGLNFTSNGVGEVLTISGAGMLLFQLFLYPKFERILGPIMVSRIAAGLSIPLLASYPFINKLTGSHLLLAINCASLLKNVLAVAVITGMFLLQNNAVAQHQRGAANGISTTGMSIFKAIGPAAGGALFAWSQKRQDASFLPGDQLVFFMLNMIELLGVLLTFKPILTLPGEQSNLG</sequence>
<dbReference type="Proteomes" id="UP001234297">
    <property type="component" value="Chromosome 2"/>
</dbReference>
<accession>A0ACC2ML10</accession>
<protein>
    <submittedName>
        <fullName evidence="1">Uncharacterized protein</fullName>
    </submittedName>
</protein>
<evidence type="ECO:0000313" key="2">
    <source>
        <dbReference type="Proteomes" id="UP001234297"/>
    </source>
</evidence>
<organism evidence="1 2">
    <name type="scientific">Persea americana</name>
    <name type="common">Avocado</name>
    <dbReference type="NCBI Taxonomy" id="3435"/>
    <lineage>
        <taxon>Eukaryota</taxon>
        <taxon>Viridiplantae</taxon>
        <taxon>Streptophyta</taxon>
        <taxon>Embryophyta</taxon>
        <taxon>Tracheophyta</taxon>
        <taxon>Spermatophyta</taxon>
        <taxon>Magnoliopsida</taxon>
        <taxon>Magnoliidae</taxon>
        <taxon>Laurales</taxon>
        <taxon>Lauraceae</taxon>
        <taxon>Persea</taxon>
    </lineage>
</organism>
<keyword evidence="2" id="KW-1185">Reference proteome</keyword>
<gene>
    <name evidence="1" type="ORF">MRB53_008167</name>
</gene>
<evidence type="ECO:0000313" key="1">
    <source>
        <dbReference type="EMBL" id="KAJ8646419.1"/>
    </source>
</evidence>